<protein>
    <submittedName>
        <fullName evidence="5">Tubulin-tyrosine ligase family protein</fullName>
        <ecNumber evidence="5">6.3.2.25</ecNumber>
    </submittedName>
</protein>
<name>A0A086KCW7_TOXGO</name>
<evidence type="ECO:0000256" key="4">
    <source>
        <dbReference type="SAM" id="MobiDB-lite"/>
    </source>
</evidence>
<evidence type="ECO:0000256" key="2">
    <source>
        <dbReference type="ARBA" id="ARBA00022741"/>
    </source>
</evidence>
<feature type="region of interest" description="Disordered" evidence="4">
    <location>
        <begin position="462"/>
        <end position="481"/>
    </location>
</feature>
<accession>A0A086KCW7</accession>
<feature type="region of interest" description="Disordered" evidence="4">
    <location>
        <begin position="46"/>
        <end position="65"/>
    </location>
</feature>
<dbReference type="EMBL" id="AEYI02001040">
    <property type="protein sequence ID" value="KFG42235.1"/>
    <property type="molecule type" value="Genomic_DNA"/>
</dbReference>
<reference evidence="5 6" key="1">
    <citation type="submission" date="2014-03" db="EMBL/GenBank/DDBJ databases">
        <authorList>
            <person name="Sibley D."/>
            <person name="Venepally P."/>
            <person name="Karamycheva S."/>
            <person name="Hadjithomas M."/>
            <person name="Khan A."/>
            <person name="Brunk B."/>
            <person name="Roos D."/>
            <person name="Caler E."/>
            <person name="Lorenzi H."/>
        </authorList>
    </citation>
    <scope>NUCLEOTIDE SEQUENCE [LARGE SCALE GENOMIC DNA]</scope>
    <source>
        <strain evidence="6">p89</strain>
    </source>
</reference>
<dbReference type="PANTHER" id="PTHR12241">
    <property type="entry name" value="TUBULIN POLYGLUTAMYLASE"/>
    <property type="match status" value="1"/>
</dbReference>
<keyword evidence="1 5" id="KW-0436">Ligase</keyword>
<feature type="region of interest" description="Disordered" evidence="4">
    <location>
        <begin position="405"/>
        <end position="444"/>
    </location>
</feature>
<feature type="region of interest" description="Disordered" evidence="4">
    <location>
        <begin position="1"/>
        <end position="40"/>
    </location>
</feature>
<dbReference type="EC" id="6.3.2.25" evidence="5"/>
<dbReference type="OrthoDB" id="202825at2759"/>
<dbReference type="VEuPathDB" id="ToxoDB:TGP89_228410"/>
<proteinExistence type="predicted"/>
<dbReference type="AlphaFoldDB" id="A0A086KCW7"/>
<feature type="compositionally biased region" description="Polar residues" evidence="4">
    <location>
        <begin position="408"/>
        <end position="421"/>
    </location>
</feature>
<feature type="region of interest" description="Disordered" evidence="4">
    <location>
        <begin position="265"/>
        <end position="286"/>
    </location>
</feature>
<feature type="compositionally biased region" description="Polar residues" evidence="4">
    <location>
        <begin position="156"/>
        <end position="170"/>
    </location>
</feature>
<keyword evidence="2" id="KW-0547">Nucleotide-binding</keyword>
<feature type="compositionally biased region" description="Low complexity" evidence="4">
    <location>
        <begin position="921"/>
        <end position="940"/>
    </location>
</feature>
<evidence type="ECO:0000313" key="6">
    <source>
        <dbReference type="Proteomes" id="UP000028828"/>
    </source>
</evidence>
<feature type="region of interest" description="Disordered" evidence="4">
    <location>
        <begin position="96"/>
        <end position="139"/>
    </location>
</feature>
<evidence type="ECO:0000313" key="5">
    <source>
        <dbReference type="EMBL" id="KFG42235.1"/>
    </source>
</evidence>
<feature type="compositionally biased region" description="Basic residues" evidence="4">
    <location>
        <begin position="1"/>
        <end position="22"/>
    </location>
</feature>
<keyword evidence="3" id="KW-0067">ATP-binding</keyword>
<feature type="compositionally biased region" description="Basic residues" evidence="4">
    <location>
        <begin position="941"/>
        <end position="950"/>
    </location>
</feature>
<dbReference type="GO" id="GO:0015631">
    <property type="term" value="F:tubulin binding"/>
    <property type="evidence" value="ECO:0007669"/>
    <property type="project" value="TreeGrafter"/>
</dbReference>
<feature type="compositionally biased region" description="Polar residues" evidence="4">
    <location>
        <begin position="111"/>
        <end position="122"/>
    </location>
</feature>
<dbReference type="GO" id="GO:0070740">
    <property type="term" value="F:tubulin-glutamic acid ligase activity"/>
    <property type="evidence" value="ECO:0007669"/>
    <property type="project" value="TreeGrafter"/>
</dbReference>
<evidence type="ECO:0000256" key="3">
    <source>
        <dbReference type="ARBA" id="ARBA00022840"/>
    </source>
</evidence>
<organism evidence="5 6">
    <name type="scientific">Toxoplasma gondii p89</name>
    <dbReference type="NCBI Taxonomy" id="943119"/>
    <lineage>
        <taxon>Eukaryota</taxon>
        <taxon>Sar</taxon>
        <taxon>Alveolata</taxon>
        <taxon>Apicomplexa</taxon>
        <taxon>Conoidasida</taxon>
        <taxon>Coccidia</taxon>
        <taxon>Eucoccidiorida</taxon>
        <taxon>Eimeriorina</taxon>
        <taxon>Sarcocystidae</taxon>
        <taxon>Toxoplasma</taxon>
    </lineage>
</organism>
<dbReference type="GO" id="GO:0036064">
    <property type="term" value="C:ciliary basal body"/>
    <property type="evidence" value="ECO:0007669"/>
    <property type="project" value="TreeGrafter"/>
</dbReference>
<feature type="region of interest" description="Disordered" evidence="4">
    <location>
        <begin position="151"/>
        <end position="179"/>
    </location>
</feature>
<dbReference type="InterPro" id="IPR004344">
    <property type="entry name" value="TTL/TTLL_fam"/>
</dbReference>
<dbReference type="GO" id="GO:0004835">
    <property type="term" value="F:tubulin-tyrosine ligase activity"/>
    <property type="evidence" value="ECO:0007669"/>
    <property type="project" value="UniProtKB-EC"/>
</dbReference>
<feature type="compositionally biased region" description="Polar residues" evidence="4">
    <location>
        <begin position="130"/>
        <end position="139"/>
    </location>
</feature>
<dbReference type="Gene3D" id="3.30.470.20">
    <property type="entry name" value="ATP-grasp fold, B domain"/>
    <property type="match status" value="1"/>
</dbReference>
<comment type="caution">
    <text evidence="5">The sequence shown here is derived from an EMBL/GenBank/DDBJ whole genome shotgun (WGS) entry which is preliminary data.</text>
</comment>
<feature type="compositionally biased region" description="Basic and acidic residues" evidence="4">
    <location>
        <begin position="1005"/>
        <end position="1020"/>
    </location>
</feature>
<feature type="region of interest" description="Disordered" evidence="4">
    <location>
        <begin position="984"/>
        <end position="1020"/>
    </location>
</feature>
<dbReference type="Pfam" id="PF03133">
    <property type="entry name" value="TTL"/>
    <property type="match status" value="2"/>
</dbReference>
<dbReference type="SUPFAM" id="SSF56059">
    <property type="entry name" value="Glutathione synthetase ATP-binding domain-like"/>
    <property type="match status" value="2"/>
</dbReference>
<sequence length="1142" mass="128145">MNGATKRRWQQSCSKRKVRHPNSRQISEKQRSVAVEKWTSKGGAICSSRSTVADEAEKDSGSEDRKTICSIETAGGHGQSANSICSLRRYVSSRRTSEERDTLELAEEPATQRNGSLDTSEPFSVRNEPHIQTSSKNNQCVTVLGKREAPDDLKLDNSSATGTLENVDNAETSRRSKDKRCANVDAPVAIVSDKSVSGGQCFSRGTRRSASVTANFTPVAHVSKKRLEDGLCQEAHDNGSSTSRSSKNPDLDSFCRRQETLSECGRQRTRQAISESGEDNRKGLHRARSMCTASLERHRRSRLGIDSKHERKQRAGRACPHESIRVAGRRNRDDVSLFLFVDHESAHQSIRNSAQGAIGALAAALESIQTRIPPDSKDEIIRQEVNPASELLVGSSAALGIEYEKPRTQAQSGHMTVQQEQRSNDENSGDVTGGRSEDLSQDNCHCSDLDVEDFLENQRYNEQQSKIKDEKHTPSSTPPAEATMETVYRLLAVVDAHRTRNINHQSQGSLVPNPPCDLAWKIEMGNDDLVDAVNQTISIKQKDGEECHDNIIIIPERGPEIWTDCVPPTLSNQSQRAYQWDAMCRPASLITGTETDSSVAVSLGLSKNCQSSCRPPSAETELMRDYYRHFPTLGDLLTEPDRSKHCDIFKEILVSNGKCCADIQTAATLSPSIKGDENTAKSQLGDILHSRYFKVEKSRPEVYRIVSSAFQKVGGWKTLPETPHWEYAWNLLWTWHRPRIDYNRLLSFQKVNHFPESRQLTRKDNLKRCIERFQKAAGRRAEHFRIIPKTFLLPKEYTAMVSEMCEMSDCPTKQKRVWICKPKDSSRGRGIFLTNSVEDIRYTDNLVVQEYIANPLLLNGRKFDLRLYVLVTSFNPLEAFVYKQGFARVARVPFTLDPEHLDNRFMHLTNAAIQSEWQEVSSDSDNDAAPPRSPASALSPWRHRTSKQRKSGLDSSPRGRGVPRSEGFVGASFTVLGVDSHGAEAEAEKRKYTKRSRPQEEEDEGISKGNHEAKNEFSSEDSKILLDELRQRLEQNGVDWDAVWQKVLFVILKSLSCCGDSIPHHPNAFELFGYDVLIDTDLRPWLIEVNSSPSMGQEHEADRKVKPGLIEDTLRLVNPISYDRLKLSEQTCAVVAACIAGR</sequence>
<feature type="region of interest" description="Disordered" evidence="4">
    <location>
        <begin position="917"/>
        <end position="966"/>
    </location>
</feature>
<dbReference type="PANTHER" id="PTHR12241:SF155">
    <property type="entry name" value="TUBULIN-TYROSINE LIGASE FAMILY PROTEIN"/>
    <property type="match status" value="1"/>
</dbReference>
<dbReference type="Proteomes" id="UP000028828">
    <property type="component" value="Unassembled WGS sequence"/>
</dbReference>
<dbReference type="GO" id="GO:0005524">
    <property type="term" value="F:ATP binding"/>
    <property type="evidence" value="ECO:0007669"/>
    <property type="project" value="UniProtKB-KW"/>
</dbReference>
<gene>
    <name evidence="5" type="ORF">TGP89_228410</name>
</gene>
<dbReference type="PROSITE" id="PS51221">
    <property type="entry name" value="TTL"/>
    <property type="match status" value="1"/>
</dbReference>
<evidence type="ECO:0000256" key="1">
    <source>
        <dbReference type="ARBA" id="ARBA00022598"/>
    </source>
</evidence>
<dbReference type="GO" id="GO:0000226">
    <property type="term" value="P:microtubule cytoskeleton organization"/>
    <property type="evidence" value="ECO:0007669"/>
    <property type="project" value="TreeGrafter"/>
</dbReference>